<evidence type="ECO:0000313" key="10">
    <source>
        <dbReference type="EMBL" id="MFC4132507.1"/>
    </source>
</evidence>
<evidence type="ECO:0000256" key="7">
    <source>
        <dbReference type="ARBA" id="ARBA00023315"/>
    </source>
</evidence>
<keyword evidence="10" id="KW-0378">Hydrolase</keyword>
<accession>A0ABV8LQB3</accession>
<keyword evidence="5 8" id="KW-1133">Transmembrane helix</keyword>
<feature type="domain" description="CN hydrolase" evidence="9">
    <location>
        <begin position="214"/>
        <end position="439"/>
    </location>
</feature>
<name>A0ABV8LQB3_9ACTN</name>
<evidence type="ECO:0000256" key="4">
    <source>
        <dbReference type="ARBA" id="ARBA00022692"/>
    </source>
</evidence>
<keyword evidence="7" id="KW-0012">Acyltransferase</keyword>
<dbReference type="InterPro" id="IPR003010">
    <property type="entry name" value="C-N_Hydrolase"/>
</dbReference>
<evidence type="ECO:0000256" key="3">
    <source>
        <dbReference type="ARBA" id="ARBA00022679"/>
    </source>
</evidence>
<dbReference type="InterPro" id="IPR004563">
    <property type="entry name" value="Apolipo_AcylTrfase"/>
</dbReference>
<dbReference type="InterPro" id="IPR045378">
    <property type="entry name" value="LNT_N"/>
</dbReference>
<keyword evidence="3" id="KW-0808">Transferase</keyword>
<organism evidence="10 11">
    <name type="scientific">Hamadaea flava</name>
    <dbReference type="NCBI Taxonomy" id="1742688"/>
    <lineage>
        <taxon>Bacteria</taxon>
        <taxon>Bacillati</taxon>
        <taxon>Actinomycetota</taxon>
        <taxon>Actinomycetes</taxon>
        <taxon>Micromonosporales</taxon>
        <taxon>Micromonosporaceae</taxon>
        <taxon>Hamadaea</taxon>
    </lineage>
</organism>
<sequence length="493" mass="51191">MESEARPSRWIVAGAFVATAVMLYFGTGLTPIGWLTWFAPLPALVLAPRVSLRTALLVAFGAYLVSTSNSWAYYAHSYDVPLPAGIGISIGYSVAFALGVWLFRAWVQRGWPLLAAFSVPAVWVALLYLTASVNPTGISGTLAGSQVGVPVVLQTAAVAGAWGVEFLLMLGPALLAALRFAPVRVAAVLLTFALAVGGYGVLRLSDDKAAPAQLVAAMVHDTAPWGVDITSPDGQTLFDQYAAAIAALPAEVTTVVLPEAAFGVDDASLPILRDKVSALATGRRTTVVVGYARSSDGRKYNESLAVPGDGGTPVSYLKHHDLTSVLGDDLVFVPSVPGANGGVGRSALVICGDVNFPDPARDYADAGATTLLIPAADNDEDGWQHAHTAVLRGVENGLAVVWAGRYGTAMIADGRGRVLAEEHVGEADAVTVVVAPVRPGSSDTPYTRIGDWAAWLAAAITVLAAGLLVLASVRRRAPVGPASAEPVREDARV</sequence>
<dbReference type="Pfam" id="PF00795">
    <property type="entry name" value="CN_hydrolase"/>
    <property type="match status" value="1"/>
</dbReference>
<evidence type="ECO:0000256" key="8">
    <source>
        <dbReference type="SAM" id="Phobius"/>
    </source>
</evidence>
<feature type="transmembrane region" description="Helical" evidence="8">
    <location>
        <begin position="151"/>
        <end position="178"/>
    </location>
</feature>
<gene>
    <name evidence="10" type="ORF">ACFOZ4_18005</name>
</gene>
<evidence type="ECO:0000256" key="5">
    <source>
        <dbReference type="ARBA" id="ARBA00022989"/>
    </source>
</evidence>
<evidence type="ECO:0000256" key="6">
    <source>
        <dbReference type="ARBA" id="ARBA00023136"/>
    </source>
</evidence>
<feature type="transmembrane region" description="Helical" evidence="8">
    <location>
        <begin position="54"/>
        <end position="74"/>
    </location>
</feature>
<protein>
    <submittedName>
        <fullName evidence="10">Nitrilase-related carbon-nitrogen hydrolase</fullName>
    </submittedName>
</protein>
<reference evidence="11" key="1">
    <citation type="journal article" date="2019" name="Int. J. Syst. Evol. Microbiol.">
        <title>The Global Catalogue of Microorganisms (GCM) 10K type strain sequencing project: providing services to taxonomists for standard genome sequencing and annotation.</title>
        <authorList>
            <consortium name="The Broad Institute Genomics Platform"/>
            <consortium name="The Broad Institute Genome Sequencing Center for Infectious Disease"/>
            <person name="Wu L."/>
            <person name="Ma J."/>
        </authorList>
    </citation>
    <scope>NUCLEOTIDE SEQUENCE [LARGE SCALE GENOMIC DNA]</scope>
    <source>
        <strain evidence="11">CGMCC 4.7289</strain>
    </source>
</reference>
<evidence type="ECO:0000259" key="9">
    <source>
        <dbReference type="PROSITE" id="PS50263"/>
    </source>
</evidence>
<dbReference type="InterPro" id="IPR036526">
    <property type="entry name" value="C-N_Hydrolase_sf"/>
</dbReference>
<dbReference type="PANTHER" id="PTHR38686">
    <property type="entry name" value="APOLIPOPROTEIN N-ACYLTRANSFERASE"/>
    <property type="match status" value="1"/>
</dbReference>
<feature type="transmembrane region" description="Helical" evidence="8">
    <location>
        <begin position="110"/>
        <end position="131"/>
    </location>
</feature>
<dbReference type="PANTHER" id="PTHR38686:SF1">
    <property type="entry name" value="APOLIPOPROTEIN N-ACYLTRANSFERASE"/>
    <property type="match status" value="1"/>
</dbReference>
<keyword evidence="6 8" id="KW-0472">Membrane</keyword>
<dbReference type="EMBL" id="JBHSAY010000009">
    <property type="protein sequence ID" value="MFC4132507.1"/>
    <property type="molecule type" value="Genomic_DNA"/>
</dbReference>
<evidence type="ECO:0000313" key="11">
    <source>
        <dbReference type="Proteomes" id="UP001595816"/>
    </source>
</evidence>
<proteinExistence type="predicted"/>
<dbReference type="SUPFAM" id="SSF56317">
    <property type="entry name" value="Carbon-nitrogen hydrolase"/>
    <property type="match status" value="1"/>
</dbReference>
<dbReference type="PROSITE" id="PS50263">
    <property type="entry name" value="CN_HYDROLASE"/>
    <property type="match status" value="1"/>
</dbReference>
<keyword evidence="4 8" id="KW-0812">Transmembrane</keyword>
<feature type="transmembrane region" description="Helical" evidence="8">
    <location>
        <begin position="452"/>
        <end position="473"/>
    </location>
</feature>
<dbReference type="Proteomes" id="UP001595816">
    <property type="component" value="Unassembled WGS sequence"/>
</dbReference>
<feature type="transmembrane region" description="Helical" evidence="8">
    <location>
        <begin position="185"/>
        <end position="202"/>
    </location>
</feature>
<dbReference type="RefSeq" id="WP_253753104.1">
    <property type="nucleotide sequence ID" value="NZ_JAMZDZ010000001.1"/>
</dbReference>
<keyword evidence="11" id="KW-1185">Reference proteome</keyword>
<evidence type="ECO:0000256" key="2">
    <source>
        <dbReference type="ARBA" id="ARBA00022475"/>
    </source>
</evidence>
<evidence type="ECO:0000256" key="1">
    <source>
        <dbReference type="ARBA" id="ARBA00004651"/>
    </source>
</evidence>
<keyword evidence="2" id="KW-1003">Cell membrane</keyword>
<dbReference type="Gene3D" id="3.60.110.10">
    <property type="entry name" value="Carbon-nitrogen hydrolase"/>
    <property type="match status" value="1"/>
</dbReference>
<comment type="subcellular location">
    <subcellularLocation>
        <location evidence="1">Cell membrane</location>
        <topology evidence="1">Multi-pass membrane protein</topology>
    </subcellularLocation>
</comment>
<dbReference type="Pfam" id="PF20154">
    <property type="entry name" value="LNT_N"/>
    <property type="match status" value="1"/>
</dbReference>
<dbReference type="GO" id="GO:0016787">
    <property type="term" value="F:hydrolase activity"/>
    <property type="evidence" value="ECO:0007669"/>
    <property type="project" value="UniProtKB-KW"/>
</dbReference>
<comment type="caution">
    <text evidence="10">The sequence shown here is derived from an EMBL/GenBank/DDBJ whole genome shotgun (WGS) entry which is preliminary data.</text>
</comment>
<feature type="transmembrane region" description="Helical" evidence="8">
    <location>
        <begin position="80"/>
        <end position="103"/>
    </location>
</feature>